<dbReference type="GO" id="GO:0004386">
    <property type="term" value="F:helicase activity"/>
    <property type="evidence" value="ECO:0007669"/>
    <property type="project" value="UniProtKB-KW"/>
</dbReference>
<evidence type="ECO:0000259" key="1">
    <source>
        <dbReference type="PROSITE" id="PS50151"/>
    </source>
</evidence>
<dbReference type="PANTHER" id="PTHR30562">
    <property type="entry name" value="UVRC/OXIDOREDUCTASE"/>
    <property type="match status" value="1"/>
</dbReference>
<dbReference type="SMART" id="SM00465">
    <property type="entry name" value="GIYc"/>
    <property type="match status" value="1"/>
</dbReference>
<reference evidence="3 4" key="1">
    <citation type="submission" date="2016-07" db="EMBL/GenBank/DDBJ databases">
        <title>Bacillus oceanisediminis whole genome.</title>
        <authorList>
            <person name="Pal Y."/>
            <person name="Verma A."/>
            <person name="Mual P."/>
            <person name="Srinivasan K."/>
        </authorList>
    </citation>
    <scope>NUCLEOTIDE SEQUENCE [LARGE SCALE GENOMIC DNA]</scope>
    <source>
        <strain evidence="3 4">Bhandara28</strain>
    </source>
</reference>
<evidence type="ECO:0000313" key="3">
    <source>
        <dbReference type="EMBL" id="OHX50697.1"/>
    </source>
</evidence>
<evidence type="ECO:0000259" key="2">
    <source>
        <dbReference type="PROSITE" id="PS50164"/>
    </source>
</evidence>
<dbReference type="PROSITE" id="PS50151">
    <property type="entry name" value="UVR"/>
    <property type="match status" value="1"/>
</dbReference>
<proteinExistence type="predicted"/>
<feature type="domain" description="UVR" evidence="1">
    <location>
        <begin position="201"/>
        <end position="236"/>
    </location>
</feature>
<dbReference type="Pfam" id="PF01541">
    <property type="entry name" value="GIY-YIG"/>
    <property type="match status" value="1"/>
</dbReference>
<dbReference type="SUPFAM" id="SSF82771">
    <property type="entry name" value="GIY-YIG endonuclease"/>
    <property type="match status" value="1"/>
</dbReference>
<sequence length="367" mass="41876">MAINLPDKVKNLPLTPGVYLMKDSQGQILYVGKAKNLKNRVQSYFQNSKNHSPKIKKLVKHLRDFDYILTDTEFEAFMLECQLIQNMKPLYNRMMKSPQSFIYISISLTGKHRKIDIAYNPIENDGKVYFGPFTSRSNVERALRGLKECFRLNCSKPNGKNSACLNYSLGSCLGQCLGGPAEQQYNDILDRFIGFLKGTDMSILKDMNQMMLNASETFDFEAASAYRDHTQAVSSLLKKEKVIEFTQENHNIAAIERATDSTIKLFLIKRTKILFSHSYSAAGNIEEKIKTNILAYLKKDEANTAGDVSRQEIDAAHIIYRYLHSGSCSYIIIPEKWLDPENHSTLDLALKNLLNNIQHLQPPIYHE</sequence>
<dbReference type="InterPro" id="IPR000305">
    <property type="entry name" value="GIY-YIG_endonuc"/>
</dbReference>
<comment type="caution">
    <text evidence="3">The sequence shown here is derived from an EMBL/GenBank/DDBJ whole genome shotgun (WGS) entry which is preliminary data.</text>
</comment>
<dbReference type="CDD" id="cd10434">
    <property type="entry name" value="GIY-YIG_UvrC_Cho"/>
    <property type="match status" value="1"/>
</dbReference>
<keyword evidence="3" id="KW-0547">Nucleotide-binding</keyword>
<dbReference type="InterPro" id="IPR047296">
    <property type="entry name" value="GIY-YIG_UvrC_Cho"/>
</dbReference>
<accession>A0ABX3D009</accession>
<feature type="domain" description="GIY-YIG" evidence="2">
    <location>
        <begin position="14"/>
        <end position="93"/>
    </location>
</feature>
<gene>
    <name evidence="3" type="ORF">BBV17_06665</name>
</gene>
<dbReference type="EMBL" id="MBRJ01000004">
    <property type="protein sequence ID" value="OHX50697.1"/>
    <property type="molecule type" value="Genomic_DNA"/>
</dbReference>
<dbReference type="SUPFAM" id="SSF46600">
    <property type="entry name" value="C-terminal UvrC-binding domain of UvrB"/>
    <property type="match status" value="1"/>
</dbReference>
<dbReference type="PANTHER" id="PTHR30562:SF1">
    <property type="entry name" value="UVRABC SYSTEM PROTEIN C"/>
    <property type="match status" value="1"/>
</dbReference>
<dbReference type="InterPro" id="IPR050066">
    <property type="entry name" value="UvrABC_protein_C"/>
</dbReference>
<dbReference type="InterPro" id="IPR035901">
    <property type="entry name" value="GIY-YIG_endonuc_sf"/>
</dbReference>
<dbReference type="Proteomes" id="UP000180194">
    <property type="component" value="Unassembled WGS sequence"/>
</dbReference>
<evidence type="ECO:0000313" key="4">
    <source>
        <dbReference type="Proteomes" id="UP000180194"/>
    </source>
</evidence>
<organism evidence="3 4">
    <name type="scientific">Cytobacillus oceanisediminis</name>
    <dbReference type="NCBI Taxonomy" id="665099"/>
    <lineage>
        <taxon>Bacteria</taxon>
        <taxon>Bacillati</taxon>
        <taxon>Bacillota</taxon>
        <taxon>Bacilli</taxon>
        <taxon>Bacillales</taxon>
        <taxon>Bacillaceae</taxon>
        <taxon>Cytobacillus</taxon>
    </lineage>
</organism>
<keyword evidence="3" id="KW-0067">ATP-binding</keyword>
<keyword evidence="3" id="KW-0347">Helicase</keyword>
<dbReference type="InterPro" id="IPR036876">
    <property type="entry name" value="UVR_dom_sf"/>
</dbReference>
<keyword evidence="4" id="KW-1185">Reference proteome</keyword>
<keyword evidence="3" id="KW-0378">Hydrolase</keyword>
<dbReference type="InterPro" id="IPR001943">
    <property type="entry name" value="UVR_dom"/>
</dbReference>
<dbReference type="Gene3D" id="3.40.1440.10">
    <property type="entry name" value="GIY-YIG endonuclease"/>
    <property type="match status" value="1"/>
</dbReference>
<name>A0ABX3D009_9BACI</name>
<dbReference type="PROSITE" id="PS50164">
    <property type="entry name" value="GIY_YIG"/>
    <property type="match status" value="1"/>
</dbReference>
<protein>
    <submittedName>
        <fullName evidence="3">DNA helicase UvrC</fullName>
    </submittedName>
</protein>